<dbReference type="CDD" id="cd00950">
    <property type="entry name" value="DHDPS"/>
    <property type="match status" value="1"/>
</dbReference>
<protein>
    <recommendedName>
        <fullName evidence="4 12">4-hydroxy-tetrahydrodipicolinate synthase</fullName>
        <shortName evidence="12">HTPA synthase</shortName>
        <ecNumber evidence="4 12">4.3.3.7</ecNumber>
    </recommendedName>
</protein>
<dbReference type="GO" id="GO:0005737">
    <property type="term" value="C:cytoplasm"/>
    <property type="evidence" value="ECO:0007669"/>
    <property type="project" value="UniProtKB-SubCell"/>
</dbReference>
<dbReference type="Pfam" id="PF00701">
    <property type="entry name" value="DHDPS"/>
    <property type="match status" value="1"/>
</dbReference>
<reference evidence="16 17" key="1">
    <citation type="submission" date="2018-02" db="EMBL/GenBank/DDBJ databases">
        <title>The draft genome of Phyllobacterium myrsinacearum DSM5892.</title>
        <authorList>
            <person name="Li L."/>
            <person name="Liu L."/>
            <person name="Zhang X."/>
            <person name="Wang T."/>
        </authorList>
    </citation>
    <scope>NUCLEOTIDE SEQUENCE [LARGE SCALE GENOMIC DNA]</scope>
    <source>
        <strain evidence="16 17">DSM 5892</strain>
    </source>
</reference>
<keyword evidence="9 12" id="KW-0456">Lyase</keyword>
<dbReference type="Gene3D" id="3.20.20.70">
    <property type="entry name" value="Aldolase class I"/>
    <property type="match status" value="1"/>
</dbReference>
<evidence type="ECO:0000256" key="12">
    <source>
        <dbReference type="HAMAP-Rule" id="MF_00418"/>
    </source>
</evidence>
<dbReference type="InterPro" id="IPR005263">
    <property type="entry name" value="DapA"/>
</dbReference>
<dbReference type="EC" id="4.3.3.7" evidence="4 12"/>
<dbReference type="EMBL" id="PVBT01000004">
    <property type="protein sequence ID" value="PRD52530.1"/>
    <property type="molecule type" value="Genomic_DNA"/>
</dbReference>
<keyword evidence="6 12" id="KW-0028">Amino-acid biosynthesis</keyword>
<evidence type="ECO:0000256" key="7">
    <source>
        <dbReference type="ARBA" id="ARBA00022915"/>
    </source>
</evidence>
<evidence type="ECO:0000256" key="6">
    <source>
        <dbReference type="ARBA" id="ARBA00022605"/>
    </source>
</evidence>
<dbReference type="PIRSF" id="PIRSF001365">
    <property type="entry name" value="DHDPS"/>
    <property type="match status" value="1"/>
</dbReference>
<evidence type="ECO:0000256" key="8">
    <source>
        <dbReference type="ARBA" id="ARBA00023154"/>
    </source>
</evidence>
<feature type="site" description="Part of a proton relay during catalysis" evidence="12">
    <location>
        <position position="116"/>
    </location>
</feature>
<dbReference type="PANTHER" id="PTHR12128">
    <property type="entry name" value="DIHYDRODIPICOLINATE SYNTHASE"/>
    <property type="match status" value="1"/>
</dbReference>
<keyword evidence="17" id="KW-1185">Reference proteome</keyword>
<evidence type="ECO:0000256" key="5">
    <source>
        <dbReference type="ARBA" id="ARBA00022490"/>
    </source>
</evidence>
<dbReference type="SMART" id="SM01130">
    <property type="entry name" value="DHDPS"/>
    <property type="match status" value="1"/>
</dbReference>
<dbReference type="OrthoDB" id="9782828at2"/>
<dbReference type="AlphaFoldDB" id="A0A2S9JHS8"/>
<comment type="pathway">
    <text evidence="2 12">Amino-acid biosynthesis; L-lysine biosynthesis via DAP pathway; (S)-tetrahydrodipicolinate from L-aspartate: step 3/4.</text>
</comment>
<feature type="binding site" evidence="12 15">
    <location>
        <position position="54"/>
    </location>
    <ligand>
        <name>pyruvate</name>
        <dbReference type="ChEBI" id="CHEBI:15361"/>
    </ligand>
</feature>
<dbReference type="PANTHER" id="PTHR12128:SF66">
    <property type="entry name" value="4-HYDROXY-2-OXOGLUTARATE ALDOLASE, MITOCHONDRIAL"/>
    <property type="match status" value="1"/>
</dbReference>
<evidence type="ECO:0000256" key="11">
    <source>
        <dbReference type="ARBA" id="ARBA00047836"/>
    </source>
</evidence>
<dbReference type="InterPro" id="IPR002220">
    <property type="entry name" value="DapA-like"/>
</dbReference>
<dbReference type="PRINTS" id="PR00146">
    <property type="entry name" value="DHPICSNTHASE"/>
</dbReference>
<feature type="active site" description="Schiff-base intermediate with substrate" evidence="12 14">
    <location>
        <position position="170"/>
    </location>
</feature>
<evidence type="ECO:0000256" key="15">
    <source>
        <dbReference type="PIRSR" id="PIRSR001365-2"/>
    </source>
</evidence>
<evidence type="ECO:0000256" key="13">
    <source>
        <dbReference type="PIRNR" id="PIRNR001365"/>
    </source>
</evidence>
<organism evidence="16 17">
    <name type="scientific">Phyllobacterium myrsinacearum</name>
    <dbReference type="NCBI Taxonomy" id="28101"/>
    <lineage>
        <taxon>Bacteria</taxon>
        <taxon>Pseudomonadati</taxon>
        <taxon>Pseudomonadota</taxon>
        <taxon>Alphaproteobacteria</taxon>
        <taxon>Hyphomicrobiales</taxon>
        <taxon>Phyllobacteriaceae</taxon>
        <taxon>Phyllobacterium</taxon>
    </lineage>
</organism>
<dbReference type="GO" id="GO:0019877">
    <property type="term" value="P:diaminopimelate biosynthetic process"/>
    <property type="evidence" value="ECO:0007669"/>
    <property type="project" value="UniProtKB-UniRule"/>
</dbReference>
<evidence type="ECO:0000313" key="16">
    <source>
        <dbReference type="EMBL" id="PRD52530.1"/>
    </source>
</evidence>
<keyword evidence="7 12" id="KW-0220">Diaminopimelate biosynthesis</keyword>
<evidence type="ECO:0000256" key="4">
    <source>
        <dbReference type="ARBA" id="ARBA00012086"/>
    </source>
</evidence>
<feature type="binding site" evidence="12 15">
    <location>
        <position position="212"/>
    </location>
    <ligand>
        <name>pyruvate</name>
        <dbReference type="ChEBI" id="CHEBI:15361"/>
    </ligand>
</feature>
<evidence type="ECO:0000256" key="10">
    <source>
        <dbReference type="ARBA" id="ARBA00023270"/>
    </source>
</evidence>
<dbReference type="PROSITE" id="PS00665">
    <property type="entry name" value="DHDPS_1"/>
    <property type="match status" value="1"/>
</dbReference>
<comment type="caution">
    <text evidence="12">Was originally thought to be a dihydrodipicolinate synthase (DHDPS), catalyzing the condensation of (S)-aspartate-beta-semialdehyde [(S)-ASA] and pyruvate to dihydrodipicolinate (DHDP). However, it was shown in E.coli that the product of the enzymatic reaction is not dihydrodipicolinate but in fact (4S)-4-hydroxy-2,3,4,5-tetrahydro-(2S)-dipicolinic acid (HTPA), and that the consecutive dehydration reaction leading to DHDP is not spontaneous but catalyzed by DapB.</text>
</comment>
<comment type="subunit">
    <text evidence="12">Homotetramer; dimer of dimers.</text>
</comment>
<feature type="site" description="Part of a proton relay during catalysis" evidence="12">
    <location>
        <position position="53"/>
    </location>
</feature>
<dbReference type="InterPro" id="IPR013785">
    <property type="entry name" value="Aldolase_TIM"/>
</dbReference>
<dbReference type="HAMAP" id="MF_00418">
    <property type="entry name" value="DapA"/>
    <property type="match status" value="1"/>
</dbReference>
<comment type="similarity">
    <text evidence="3 12 13">Belongs to the DapA family.</text>
</comment>
<comment type="caution">
    <text evidence="16">The sequence shown here is derived from an EMBL/GenBank/DDBJ whole genome shotgun (WGS) entry which is preliminary data.</text>
</comment>
<sequence>MNSDSQVERSRLTGVMTALVTPFKNGNVDYGAIGELAEWHIQSGISALVACGTTGEASTLTWDERLRIIRTCLKVSNGRVPIIAGTGTSSTELTIAYTSAAHSCGADAALIVTPYYNRPNQDGIVRHFEAIAARVPMPVIVYNVPSRTGVDISLQALDRLSQMPSILGIKDATGDVRRVEEMRNTFGDRFILLSGHDASAHAFNLLGGDGMISVMANVLPHVFVALQNACIKGDWPTAKYIHQRLKPVLEAFELDTNPCPVKAALKHRRGMRDEVRLPLVTVADDVAAQIASALDNLGGVSDPDHDAAFNLREKPAIHPAPLAWRV</sequence>
<proteinExistence type="inferred from homology"/>
<evidence type="ECO:0000256" key="2">
    <source>
        <dbReference type="ARBA" id="ARBA00005120"/>
    </source>
</evidence>
<keyword evidence="8 12" id="KW-0457">Lysine biosynthesis</keyword>
<comment type="function">
    <text evidence="1 12">Catalyzes the condensation of (S)-aspartate-beta-semialdehyde [(S)-ASA] and pyruvate to 4-hydroxy-tetrahydrodipicolinate (HTPA).</text>
</comment>
<dbReference type="InterPro" id="IPR020625">
    <property type="entry name" value="Schiff_base-form_aldolases_AS"/>
</dbReference>
<dbReference type="PROSITE" id="PS00666">
    <property type="entry name" value="DHDPS_2"/>
    <property type="match status" value="1"/>
</dbReference>
<keyword evidence="5 12" id="KW-0963">Cytoplasm</keyword>
<evidence type="ECO:0000256" key="1">
    <source>
        <dbReference type="ARBA" id="ARBA00003294"/>
    </source>
</evidence>
<gene>
    <name evidence="12" type="primary">dapA</name>
    <name evidence="16" type="ORF">C5750_16255</name>
</gene>
<evidence type="ECO:0000256" key="9">
    <source>
        <dbReference type="ARBA" id="ARBA00023239"/>
    </source>
</evidence>
<evidence type="ECO:0000313" key="17">
    <source>
        <dbReference type="Proteomes" id="UP000238563"/>
    </source>
</evidence>
<evidence type="ECO:0000256" key="14">
    <source>
        <dbReference type="PIRSR" id="PIRSR001365-1"/>
    </source>
</evidence>
<dbReference type="GO" id="GO:0008840">
    <property type="term" value="F:4-hydroxy-tetrahydrodipicolinate synthase activity"/>
    <property type="evidence" value="ECO:0007669"/>
    <property type="project" value="UniProtKB-UniRule"/>
</dbReference>
<comment type="subcellular location">
    <subcellularLocation>
        <location evidence="12">Cytoplasm</location>
    </subcellularLocation>
</comment>
<dbReference type="SUPFAM" id="SSF51569">
    <property type="entry name" value="Aldolase"/>
    <property type="match status" value="1"/>
</dbReference>
<dbReference type="UniPathway" id="UPA00034">
    <property type="reaction ID" value="UER00017"/>
</dbReference>
<dbReference type="GO" id="GO:0009089">
    <property type="term" value="P:lysine biosynthetic process via diaminopimelate"/>
    <property type="evidence" value="ECO:0007669"/>
    <property type="project" value="UniProtKB-UniRule"/>
</dbReference>
<evidence type="ECO:0000256" key="3">
    <source>
        <dbReference type="ARBA" id="ARBA00007592"/>
    </source>
</evidence>
<dbReference type="Proteomes" id="UP000238563">
    <property type="component" value="Unassembled WGS sequence"/>
</dbReference>
<name>A0A2S9JHS8_9HYPH</name>
<dbReference type="InterPro" id="IPR020624">
    <property type="entry name" value="Schiff_base-form_aldolases_CS"/>
</dbReference>
<dbReference type="NCBIfam" id="TIGR00674">
    <property type="entry name" value="dapA"/>
    <property type="match status" value="1"/>
</dbReference>
<comment type="catalytic activity">
    <reaction evidence="11 12">
        <text>L-aspartate 4-semialdehyde + pyruvate = (2S,4S)-4-hydroxy-2,3,4,5-tetrahydrodipicolinate + H2O + H(+)</text>
        <dbReference type="Rhea" id="RHEA:34171"/>
        <dbReference type="ChEBI" id="CHEBI:15361"/>
        <dbReference type="ChEBI" id="CHEBI:15377"/>
        <dbReference type="ChEBI" id="CHEBI:15378"/>
        <dbReference type="ChEBI" id="CHEBI:67139"/>
        <dbReference type="ChEBI" id="CHEBI:537519"/>
        <dbReference type="EC" id="4.3.3.7"/>
    </reaction>
</comment>
<feature type="active site" description="Proton donor/acceptor" evidence="12 14">
    <location>
        <position position="142"/>
    </location>
</feature>
<keyword evidence="10 12" id="KW-0704">Schiff base</keyword>
<accession>A0A2S9JHS8</accession>